<reference evidence="2" key="1">
    <citation type="submission" date="2023-07" db="EMBL/GenBank/DDBJ databases">
        <title>Genomic Encyclopedia of Type Strains, Phase IV (KMG-IV): sequencing the most valuable type-strain genomes for metagenomic binning, comparative biology and taxonomic classification.</title>
        <authorList>
            <person name="Goeker M."/>
        </authorList>
    </citation>
    <scope>NUCLEOTIDE SEQUENCE</scope>
    <source>
        <strain evidence="2">DSM 26174</strain>
    </source>
</reference>
<feature type="transmembrane region" description="Helical" evidence="1">
    <location>
        <begin position="15"/>
        <end position="40"/>
    </location>
</feature>
<comment type="caution">
    <text evidence="2">The sequence shown here is derived from an EMBL/GenBank/DDBJ whole genome shotgun (WGS) entry which is preliminary data.</text>
</comment>
<proteinExistence type="predicted"/>
<dbReference type="AlphaFoldDB" id="A0AAE4BTS5"/>
<gene>
    <name evidence="2" type="ORF">HNQ88_003000</name>
</gene>
<evidence type="ECO:0000313" key="3">
    <source>
        <dbReference type="Proteomes" id="UP001185092"/>
    </source>
</evidence>
<sequence length="63" mass="7450">MLATNSLQRHPNDKAMLIAFLITTLIIIVCLMVIGIVWVYRIYQSYKSSQLQVFEILYYSRHE</sequence>
<keyword evidence="1" id="KW-1133">Transmembrane helix</keyword>
<evidence type="ECO:0000313" key="2">
    <source>
        <dbReference type="EMBL" id="MDR6239952.1"/>
    </source>
</evidence>
<accession>A0AAE4BTS5</accession>
<organism evidence="2 3">
    <name type="scientific">Aureibacter tunicatorum</name>
    <dbReference type="NCBI Taxonomy" id="866807"/>
    <lineage>
        <taxon>Bacteria</taxon>
        <taxon>Pseudomonadati</taxon>
        <taxon>Bacteroidota</taxon>
        <taxon>Cytophagia</taxon>
        <taxon>Cytophagales</taxon>
        <taxon>Persicobacteraceae</taxon>
        <taxon>Aureibacter</taxon>
    </lineage>
</organism>
<keyword evidence="1" id="KW-0472">Membrane</keyword>
<dbReference type="Proteomes" id="UP001185092">
    <property type="component" value="Unassembled WGS sequence"/>
</dbReference>
<dbReference type="RefSeq" id="WP_309939764.1">
    <property type="nucleotide sequence ID" value="NZ_AP025305.1"/>
</dbReference>
<protein>
    <submittedName>
        <fullName evidence="2">Multisubunit Na+/H+ antiporter MnhC subunit</fullName>
    </submittedName>
</protein>
<keyword evidence="3" id="KW-1185">Reference proteome</keyword>
<dbReference type="EMBL" id="JAVDQD010000003">
    <property type="protein sequence ID" value="MDR6239952.1"/>
    <property type="molecule type" value="Genomic_DNA"/>
</dbReference>
<keyword evidence="1" id="KW-0812">Transmembrane</keyword>
<evidence type="ECO:0000256" key="1">
    <source>
        <dbReference type="SAM" id="Phobius"/>
    </source>
</evidence>
<name>A0AAE4BTS5_9BACT</name>